<gene>
    <name evidence="3" type="ORF">PVAP13_5KG402400</name>
</gene>
<evidence type="ECO:0000256" key="2">
    <source>
        <dbReference type="SAM" id="MobiDB-lite"/>
    </source>
</evidence>
<dbReference type="GO" id="GO:0019888">
    <property type="term" value="F:protein phosphatase regulator activity"/>
    <property type="evidence" value="ECO:0007669"/>
    <property type="project" value="TreeGrafter"/>
</dbReference>
<dbReference type="AlphaFoldDB" id="A0A8T0SRT3"/>
<dbReference type="Pfam" id="PF04499">
    <property type="entry name" value="SAPS"/>
    <property type="match status" value="1"/>
</dbReference>
<reference evidence="3" key="1">
    <citation type="submission" date="2020-05" db="EMBL/GenBank/DDBJ databases">
        <title>WGS assembly of Panicum virgatum.</title>
        <authorList>
            <person name="Lovell J.T."/>
            <person name="Jenkins J."/>
            <person name="Shu S."/>
            <person name="Juenger T.E."/>
            <person name="Schmutz J."/>
        </authorList>
    </citation>
    <scope>NUCLEOTIDE SEQUENCE</scope>
    <source>
        <strain evidence="3">AP13</strain>
    </source>
</reference>
<sequence length="717" mass="78872">MEEVPEDSEKKRSFKFPFIACEIFTCEIDVILRTLVEDEELMDLLFSFVKPDHPHSTLLSGYFSKVVICLMLRKTAPLMNYVQGHPEIVVQLVDLIGITSIMEVLIRLIGADENIYSNYGDTMQWLENTDVLEMIADKFSSSDSPEVHANAAEILCAVTRCAPPSLATKICSPSFVGRLFHHALEESRPKSVLVHSLSVCISLLDPKRLASASYQAFRSNLSHGALVTASPETVDGMLESLGNLLKLLDTSSAENILPTPYGYLRPPLGKHRLKIVEFISVLLTIGSETAEKELIRQSAIKRSIDLFFEYPYNNFLHHHVENIIVSCLEGKRTELIEHVLNDCDTVGKILVAERLSSLSTESNAPTVPSEEKAPPRIGNVGHMTRIANKLIQLGNSNSIIQAHLQENTEWVEWQTNVLVKRNEVENVYHWACGRPTSLHDRGRDSDDDDYRDRDYDVAALANNLSQAFRYGIYSNDDIEEAQGSLERDDEDVYFDDESAEVVISSLRLGDDQEGSSLFTNSNWFTFDGERGINDRLSSSVPSSSPNSEETSLETEEADDGKVIGTEDEMETVCLGNGSTEAKDVAECTKQPNCSTADEPLQSTEGIERHSDVSNGDTEVGTDAVASAAAESSAPSVEMVAEKTVDEPLVAERTVGEPAVSSDLDNSVSETSPGVNGNEPADSEVSSEQVSHDTDVQQPVKVVEDVDETKTDAVKASD</sequence>
<name>A0A8T0SRT3_PANVG</name>
<dbReference type="SUPFAM" id="SSF48371">
    <property type="entry name" value="ARM repeat"/>
    <property type="match status" value="1"/>
</dbReference>
<dbReference type="PANTHER" id="PTHR12634:SF34">
    <property type="entry name" value="SIT4 PHOSPHATASE-ASSOCIATED FAMILY PROTEIN"/>
    <property type="match status" value="1"/>
</dbReference>
<feature type="compositionally biased region" description="Polar residues" evidence="2">
    <location>
        <begin position="662"/>
        <end position="674"/>
    </location>
</feature>
<feature type="region of interest" description="Disordered" evidence="2">
    <location>
        <begin position="589"/>
        <end position="717"/>
    </location>
</feature>
<evidence type="ECO:0000256" key="1">
    <source>
        <dbReference type="ARBA" id="ARBA00006180"/>
    </source>
</evidence>
<feature type="compositionally biased region" description="Basic and acidic residues" evidence="2">
    <location>
        <begin position="701"/>
        <end position="717"/>
    </location>
</feature>
<organism evidence="3 4">
    <name type="scientific">Panicum virgatum</name>
    <name type="common">Blackwell switchgrass</name>
    <dbReference type="NCBI Taxonomy" id="38727"/>
    <lineage>
        <taxon>Eukaryota</taxon>
        <taxon>Viridiplantae</taxon>
        <taxon>Streptophyta</taxon>
        <taxon>Embryophyta</taxon>
        <taxon>Tracheophyta</taxon>
        <taxon>Spermatophyta</taxon>
        <taxon>Magnoliopsida</taxon>
        <taxon>Liliopsida</taxon>
        <taxon>Poales</taxon>
        <taxon>Poaceae</taxon>
        <taxon>PACMAD clade</taxon>
        <taxon>Panicoideae</taxon>
        <taxon>Panicodae</taxon>
        <taxon>Paniceae</taxon>
        <taxon>Panicinae</taxon>
        <taxon>Panicum</taxon>
        <taxon>Panicum sect. Hiantes</taxon>
    </lineage>
</organism>
<proteinExistence type="inferred from homology"/>
<comment type="caution">
    <text evidence="3">The sequence shown here is derived from an EMBL/GenBank/DDBJ whole genome shotgun (WGS) entry which is preliminary data.</text>
</comment>
<dbReference type="GO" id="GO:0019903">
    <property type="term" value="F:protein phosphatase binding"/>
    <property type="evidence" value="ECO:0007669"/>
    <property type="project" value="InterPro"/>
</dbReference>
<evidence type="ECO:0008006" key="5">
    <source>
        <dbReference type="Google" id="ProtNLM"/>
    </source>
</evidence>
<feature type="compositionally biased region" description="Low complexity" evidence="2">
    <location>
        <begin position="623"/>
        <end position="638"/>
    </location>
</feature>
<feature type="compositionally biased region" description="Polar residues" evidence="2">
    <location>
        <begin position="589"/>
        <end position="604"/>
    </location>
</feature>
<protein>
    <recommendedName>
        <fullName evidence="5">SIT4 phosphatase-associated family protein</fullName>
    </recommendedName>
</protein>
<dbReference type="InterPro" id="IPR007587">
    <property type="entry name" value="SAPS"/>
</dbReference>
<feature type="region of interest" description="Disordered" evidence="2">
    <location>
        <begin position="360"/>
        <end position="379"/>
    </location>
</feature>
<evidence type="ECO:0000313" key="3">
    <source>
        <dbReference type="EMBL" id="KAG2598859.1"/>
    </source>
</evidence>
<comment type="similarity">
    <text evidence="1">Belongs to the SAPS family.</text>
</comment>
<accession>A0A8T0SRT3</accession>
<dbReference type="PANTHER" id="PTHR12634">
    <property type="entry name" value="SIT4 YEAST -ASSOCIATING PROTEIN-RELATED"/>
    <property type="match status" value="1"/>
</dbReference>
<feature type="compositionally biased region" description="Low complexity" evidence="2">
    <location>
        <begin position="536"/>
        <end position="549"/>
    </location>
</feature>
<dbReference type="InterPro" id="IPR016024">
    <property type="entry name" value="ARM-type_fold"/>
</dbReference>
<keyword evidence="4" id="KW-1185">Reference proteome</keyword>
<dbReference type="EMBL" id="CM029045">
    <property type="protein sequence ID" value="KAG2598859.1"/>
    <property type="molecule type" value="Genomic_DNA"/>
</dbReference>
<evidence type="ECO:0000313" key="4">
    <source>
        <dbReference type="Proteomes" id="UP000823388"/>
    </source>
</evidence>
<dbReference type="Proteomes" id="UP000823388">
    <property type="component" value="Chromosome 5K"/>
</dbReference>
<feature type="region of interest" description="Disordered" evidence="2">
    <location>
        <begin position="535"/>
        <end position="561"/>
    </location>
</feature>